<reference evidence="2" key="1">
    <citation type="submission" date="2018-06" db="EMBL/GenBank/DDBJ databases">
        <authorList>
            <person name="Zhirakovskaya E."/>
        </authorList>
    </citation>
    <scope>NUCLEOTIDE SEQUENCE</scope>
</reference>
<accession>A0A3B0U3Q6</accession>
<name>A0A3B0U3Q6_9ZZZZ</name>
<dbReference type="Gene3D" id="3.30.1490.20">
    <property type="entry name" value="ATP-grasp fold, A domain"/>
    <property type="match status" value="1"/>
</dbReference>
<sequence>MKQKQKTILLLGNYRPTLTLARTLKNRGYRIIVGSHGNEATCDHSNAVSKIWHHSPLSMGADQFKSELLRLQELEPDLFALYPVAEEYARLFAEHQNKFSSFKIITVAPDIVNKCLDKNFMMDLALEQNIPTAPFAATSNTYEFDQAIKSIGFPLIVRPKDSTKRLDSKKAIFLEDTNALIRFEKEIQLGQSDLLVQKKFTGKRHNIYFAAQDGKLVKSLHALIERTDFIDGTGLAVEGVTLDAKGDLLEQTKSLLRALNYSGIGCAQFLVD</sequence>
<proteinExistence type="predicted"/>
<feature type="domain" description="ATP-grasp" evidence="1">
    <location>
        <begin position="122"/>
        <end position="159"/>
    </location>
</feature>
<dbReference type="AlphaFoldDB" id="A0A3B0U3Q6"/>
<dbReference type="SUPFAM" id="SSF56059">
    <property type="entry name" value="Glutathione synthetase ATP-binding domain-like"/>
    <property type="match status" value="1"/>
</dbReference>
<dbReference type="PROSITE" id="PS50975">
    <property type="entry name" value="ATP_GRASP"/>
    <property type="match status" value="1"/>
</dbReference>
<organism evidence="2">
    <name type="scientific">hydrothermal vent metagenome</name>
    <dbReference type="NCBI Taxonomy" id="652676"/>
    <lineage>
        <taxon>unclassified sequences</taxon>
        <taxon>metagenomes</taxon>
        <taxon>ecological metagenomes</taxon>
    </lineage>
</organism>
<gene>
    <name evidence="2" type="ORF">MNBD_ALPHA11-2374</name>
</gene>
<dbReference type="EMBL" id="UOEQ01000263">
    <property type="protein sequence ID" value="VAW20247.1"/>
    <property type="molecule type" value="Genomic_DNA"/>
</dbReference>
<feature type="non-terminal residue" evidence="2">
    <location>
        <position position="272"/>
    </location>
</feature>
<dbReference type="GO" id="GO:0005524">
    <property type="term" value="F:ATP binding"/>
    <property type="evidence" value="ECO:0007669"/>
    <property type="project" value="InterPro"/>
</dbReference>
<dbReference type="InterPro" id="IPR011761">
    <property type="entry name" value="ATP-grasp"/>
</dbReference>
<dbReference type="GO" id="GO:0046872">
    <property type="term" value="F:metal ion binding"/>
    <property type="evidence" value="ECO:0007669"/>
    <property type="project" value="InterPro"/>
</dbReference>
<evidence type="ECO:0000313" key="2">
    <source>
        <dbReference type="EMBL" id="VAW20247.1"/>
    </source>
</evidence>
<dbReference type="InterPro" id="IPR013815">
    <property type="entry name" value="ATP_grasp_subdomain_1"/>
</dbReference>
<protein>
    <recommendedName>
        <fullName evidence="1">ATP-grasp domain-containing protein</fullName>
    </recommendedName>
</protein>
<evidence type="ECO:0000259" key="1">
    <source>
        <dbReference type="PROSITE" id="PS50975"/>
    </source>
</evidence>